<dbReference type="WBParaSite" id="nRc.2.0.1.t46369-RA">
    <property type="protein sequence ID" value="nRc.2.0.1.t46369-RA"/>
    <property type="gene ID" value="nRc.2.0.1.g46369"/>
</dbReference>
<reference evidence="2" key="1">
    <citation type="submission" date="2022-11" db="UniProtKB">
        <authorList>
            <consortium name="WormBaseParasite"/>
        </authorList>
    </citation>
    <scope>IDENTIFICATION</scope>
</reference>
<evidence type="ECO:0000313" key="1">
    <source>
        <dbReference type="Proteomes" id="UP000887565"/>
    </source>
</evidence>
<dbReference type="Proteomes" id="UP000887565">
    <property type="component" value="Unplaced"/>
</dbReference>
<accession>A0A915L5R4</accession>
<dbReference type="AlphaFoldDB" id="A0A915L5R4"/>
<proteinExistence type="predicted"/>
<name>A0A915L5R4_ROMCU</name>
<sequence>MTVSLAASQVKVNGIEAFSILLQQQQSLNICWATLFHGLLVEDMCPGCQMITAGLKILKDEAMRMAALEKNRNYKFWGGSRATCMASIDMFMKQALNSKKICKKFDVQNR</sequence>
<organism evidence="1 2">
    <name type="scientific">Romanomermis culicivorax</name>
    <name type="common">Nematode worm</name>
    <dbReference type="NCBI Taxonomy" id="13658"/>
    <lineage>
        <taxon>Eukaryota</taxon>
        <taxon>Metazoa</taxon>
        <taxon>Ecdysozoa</taxon>
        <taxon>Nematoda</taxon>
        <taxon>Enoplea</taxon>
        <taxon>Dorylaimia</taxon>
        <taxon>Mermithida</taxon>
        <taxon>Mermithoidea</taxon>
        <taxon>Mermithidae</taxon>
        <taxon>Romanomermis</taxon>
    </lineage>
</organism>
<evidence type="ECO:0000313" key="2">
    <source>
        <dbReference type="WBParaSite" id="nRc.2.0.1.t46369-RA"/>
    </source>
</evidence>
<keyword evidence="1" id="KW-1185">Reference proteome</keyword>
<protein>
    <submittedName>
        <fullName evidence="2">Uncharacterized protein</fullName>
    </submittedName>
</protein>